<evidence type="ECO:0000313" key="2">
    <source>
        <dbReference type="Proteomes" id="UP000095751"/>
    </source>
</evidence>
<keyword evidence="2" id="KW-1185">Reference proteome</keyword>
<sequence length="81" mass="9107">MYCWWNVDLEIIATGQSSTKAAKFVHGRNAIEFNSIQLPSMNRLIPNGYDRLKLNVLLAVCSTSIERFIRSTITSSKSISV</sequence>
<dbReference type="Proteomes" id="UP000095751">
    <property type="component" value="Unassembled WGS sequence"/>
</dbReference>
<dbReference type="EMBL" id="KV784384">
    <property type="protein sequence ID" value="OEU07783.1"/>
    <property type="molecule type" value="Genomic_DNA"/>
</dbReference>
<dbReference type="OrthoDB" id="193238at2759"/>
<name>A0A1E7EQG3_9STRA</name>
<dbReference type="KEGG" id="fcy:FRACYDRAFT_197363"/>
<protein>
    <submittedName>
        <fullName evidence="1">Uncharacterized protein</fullName>
    </submittedName>
</protein>
<evidence type="ECO:0000313" key="1">
    <source>
        <dbReference type="EMBL" id="OEU07783.1"/>
    </source>
</evidence>
<dbReference type="InParanoid" id="A0A1E7EQG3"/>
<gene>
    <name evidence="1" type="ORF">FRACYDRAFT_197363</name>
</gene>
<reference evidence="1 2" key="1">
    <citation type="submission" date="2016-09" db="EMBL/GenBank/DDBJ databases">
        <title>Extensive genetic diversity and differential bi-allelic expression allows diatom success in the polar Southern Ocean.</title>
        <authorList>
            <consortium name="DOE Joint Genome Institute"/>
            <person name="Mock T."/>
            <person name="Otillar R.P."/>
            <person name="Strauss J."/>
            <person name="Dupont C."/>
            <person name="Frickenhaus S."/>
            <person name="Maumus F."/>
            <person name="Mcmullan M."/>
            <person name="Sanges R."/>
            <person name="Schmutz J."/>
            <person name="Toseland A."/>
            <person name="Valas R."/>
            <person name="Veluchamy A."/>
            <person name="Ward B.J."/>
            <person name="Allen A."/>
            <person name="Barry K."/>
            <person name="Falciatore A."/>
            <person name="Ferrante M."/>
            <person name="Fortunato A.E."/>
            <person name="Gloeckner G."/>
            <person name="Gruber A."/>
            <person name="Hipkin R."/>
            <person name="Janech M."/>
            <person name="Kroth P."/>
            <person name="Leese F."/>
            <person name="Lindquist E."/>
            <person name="Lyon B.R."/>
            <person name="Martin J."/>
            <person name="Mayer C."/>
            <person name="Parker M."/>
            <person name="Quesneville H."/>
            <person name="Raymond J."/>
            <person name="Uhlig C."/>
            <person name="Valentin K.U."/>
            <person name="Worden A.Z."/>
            <person name="Armbrust E.V."/>
            <person name="Bowler C."/>
            <person name="Green B."/>
            <person name="Moulton V."/>
            <person name="Van Oosterhout C."/>
            <person name="Grigoriev I."/>
        </authorList>
    </citation>
    <scope>NUCLEOTIDE SEQUENCE [LARGE SCALE GENOMIC DNA]</scope>
    <source>
        <strain evidence="1 2">CCMP1102</strain>
    </source>
</reference>
<dbReference type="AlphaFoldDB" id="A0A1E7EQG3"/>
<accession>A0A1E7EQG3</accession>
<organism evidence="1 2">
    <name type="scientific">Fragilariopsis cylindrus CCMP1102</name>
    <dbReference type="NCBI Taxonomy" id="635003"/>
    <lineage>
        <taxon>Eukaryota</taxon>
        <taxon>Sar</taxon>
        <taxon>Stramenopiles</taxon>
        <taxon>Ochrophyta</taxon>
        <taxon>Bacillariophyta</taxon>
        <taxon>Bacillariophyceae</taxon>
        <taxon>Bacillariophycidae</taxon>
        <taxon>Bacillariales</taxon>
        <taxon>Bacillariaceae</taxon>
        <taxon>Fragilariopsis</taxon>
    </lineage>
</organism>
<proteinExistence type="predicted"/>